<dbReference type="InterPro" id="IPR029068">
    <property type="entry name" value="Glyas_Bleomycin-R_OHBP_Dase"/>
</dbReference>
<dbReference type="PANTHER" id="PTHR36437:SF2">
    <property type="entry name" value="GLYOXALASE_BLEOMYCIN RESISTANCE PROTEIN_DIOXYGENASE"/>
    <property type="match status" value="1"/>
</dbReference>
<dbReference type="InterPro" id="IPR004360">
    <property type="entry name" value="Glyas_Fos-R_dOase_dom"/>
</dbReference>
<feature type="domain" description="VOC" evidence="1">
    <location>
        <begin position="11"/>
        <end position="129"/>
    </location>
</feature>
<protein>
    <submittedName>
        <fullName evidence="2">VOC family protein</fullName>
    </submittedName>
</protein>
<sequence>MTEDSKTHINGVHTVAVPVTDQDRSLEFYVGTLGFERRMDAEFGPGQRWVEVAPPGSATSIALVPTRDGVPVGVETGIRLTTSDADADHATLSASGVDVDAAVLRMGDYVPPMFYFRDPDGNKLVIVEVG</sequence>
<accession>A0A974ZWI3</accession>
<dbReference type="SUPFAM" id="SSF54593">
    <property type="entry name" value="Glyoxalase/Bleomycin resistance protein/Dihydroxybiphenyl dioxygenase"/>
    <property type="match status" value="1"/>
</dbReference>
<dbReference type="RefSeq" id="WP_206009377.1">
    <property type="nucleotide sequence ID" value="NZ_CP070619.1"/>
</dbReference>
<dbReference type="PANTHER" id="PTHR36437">
    <property type="entry name" value="GLYOXALASE/BLEOMYCIN RESISTANCE PROTEIN/DIOXYGENASE"/>
    <property type="match status" value="1"/>
</dbReference>
<evidence type="ECO:0000259" key="1">
    <source>
        <dbReference type="PROSITE" id="PS51819"/>
    </source>
</evidence>
<dbReference type="PROSITE" id="PS51819">
    <property type="entry name" value="VOC"/>
    <property type="match status" value="1"/>
</dbReference>
<reference evidence="2 3" key="1">
    <citation type="journal article" date="2021" name="Microbiol. Resour. Announc.">
        <title>Complete Genome Sequences of Two Rhodococcus sp. Strains with Large and Linear Chromosomes, Isolated from Apple Rhizosphere.</title>
        <authorList>
            <person name="Benning S."/>
            <person name="Brugnone N."/>
            <person name="Siani R."/>
            <person name="Kublik S."/>
            <person name="Schloter M."/>
            <person name="Rad V."/>
        </authorList>
    </citation>
    <scope>NUCLEOTIDE SEQUENCE [LARGE SCALE GENOMIC DNA]</scope>
    <source>
        <strain evidence="2 3">R79</strain>
    </source>
</reference>
<dbReference type="EMBL" id="CP070619">
    <property type="protein sequence ID" value="QSE92935.1"/>
    <property type="molecule type" value="Genomic_DNA"/>
</dbReference>
<reference evidence="2 3" key="2">
    <citation type="journal article" date="2022" name="Arch. Microbiol.">
        <title>Rhodococcus pseudokoreensis sp. nov. isolated from the rhizosphere of young M26 apple rootstocks.</title>
        <authorList>
            <person name="Kampfer P."/>
            <person name="Glaeser S.P."/>
            <person name="Blom J."/>
            <person name="Wolf J."/>
            <person name="Benning S."/>
            <person name="Schloter M."/>
            <person name="Neumann-Schaal M."/>
        </authorList>
    </citation>
    <scope>NUCLEOTIDE SEQUENCE [LARGE SCALE GENOMIC DNA]</scope>
    <source>
        <strain evidence="2 3">R79</strain>
    </source>
</reference>
<name>A0A974ZWI3_9NOCA</name>
<evidence type="ECO:0000313" key="2">
    <source>
        <dbReference type="EMBL" id="QSE92935.1"/>
    </source>
</evidence>
<evidence type="ECO:0000313" key="3">
    <source>
        <dbReference type="Proteomes" id="UP000662986"/>
    </source>
</evidence>
<gene>
    <name evidence="2" type="ORF">JWS13_32255</name>
</gene>
<organism evidence="2 3">
    <name type="scientific">Rhodococcus pseudokoreensis</name>
    <dbReference type="NCBI Taxonomy" id="2811421"/>
    <lineage>
        <taxon>Bacteria</taxon>
        <taxon>Bacillati</taxon>
        <taxon>Actinomycetota</taxon>
        <taxon>Actinomycetes</taxon>
        <taxon>Mycobacteriales</taxon>
        <taxon>Nocardiaceae</taxon>
        <taxon>Rhodococcus</taxon>
    </lineage>
</organism>
<dbReference type="InterPro" id="IPR037523">
    <property type="entry name" value="VOC_core"/>
</dbReference>
<keyword evidence="3" id="KW-1185">Reference proteome</keyword>
<proteinExistence type="predicted"/>
<dbReference type="Proteomes" id="UP000662986">
    <property type="component" value="Chromosome"/>
</dbReference>
<dbReference type="Gene3D" id="3.10.180.10">
    <property type="entry name" value="2,3-Dihydroxybiphenyl 1,2-Dioxygenase, domain 1"/>
    <property type="match status" value="1"/>
</dbReference>
<dbReference type="Pfam" id="PF00903">
    <property type="entry name" value="Glyoxalase"/>
    <property type="match status" value="1"/>
</dbReference>